<keyword evidence="2" id="KW-1185">Reference proteome</keyword>
<accession>A0A344J3U7</accession>
<dbReference type="Proteomes" id="UP000251842">
    <property type="component" value="Chromosome"/>
</dbReference>
<protein>
    <submittedName>
        <fullName evidence="1">Uncharacterized protein</fullName>
    </submittedName>
</protein>
<gene>
    <name evidence="1" type="ORF">DCD74_02465</name>
</gene>
<dbReference type="KEGG" id="lue:DCD74_02465"/>
<proteinExistence type="predicted"/>
<reference evidence="2" key="1">
    <citation type="submission" date="2018-05" db="EMBL/GenBank/DDBJ databases">
        <title>Luteimonas pekinense sp. nov., isolated from human Meibomian gland secretions, Beijing, China.</title>
        <authorList>
            <person name="Wen T."/>
            <person name="Bai H."/>
            <person name="Lv H."/>
        </authorList>
    </citation>
    <scope>NUCLEOTIDE SEQUENCE [LARGE SCALE GENOMIC DNA]</scope>
    <source>
        <strain evidence="2">83-4</strain>
    </source>
</reference>
<evidence type="ECO:0000313" key="1">
    <source>
        <dbReference type="EMBL" id="AXA83707.1"/>
    </source>
</evidence>
<sequence>MRQLRNDERELPLRQLEFTSQRVRSSDRAAYLFLQAGIASLRDDVDAIDVARDQLRKEFPDHAIAQANVAKAYLCARQPERVLDQLSYLFAERAVGWDIYEALSILVPLGLIDDLQRFLGDSLLEHSSSNSERGMLEKLVDDVQKYEINPADFSKVFMACTDVLRAHGWDSAVISVDNGPRCAERGMPVATLQFGIEAEPEAMLDLEDEMIDTLIREEVGAFVNGHINVQMSYV</sequence>
<organism evidence="1 2">
    <name type="scientific">Solilutibacter oculi</name>
    <dbReference type="NCBI Taxonomy" id="2698682"/>
    <lineage>
        <taxon>Bacteria</taxon>
        <taxon>Pseudomonadati</taxon>
        <taxon>Pseudomonadota</taxon>
        <taxon>Gammaproteobacteria</taxon>
        <taxon>Lysobacterales</taxon>
        <taxon>Lysobacteraceae</taxon>
        <taxon>Solilutibacter</taxon>
    </lineage>
</organism>
<dbReference type="EMBL" id="CP029556">
    <property type="protein sequence ID" value="AXA83707.1"/>
    <property type="molecule type" value="Genomic_DNA"/>
</dbReference>
<dbReference type="AlphaFoldDB" id="A0A344J3U7"/>
<evidence type="ECO:0000313" key="2">
    <source>
        <dbReference type="Proteomes" id="UP000251842"/>
    </source>
</evidence>
<name>A0A344J3U7_9GAMM</name>